<evidence type="ECO:0000313" key="1">
    <source>
        <dbReference type="Proteomes" id="UP000887569"/>
    </source>
</evidence>
<organism evidence="1 2">
    <name type="scientific">Parascaris univalens</name>
    <name type="common">Nematode worm</name>
    <dbReference type="NCBI Taxonomy" id="6257"/>
    <lineage>
        <taxon>Eukaryota</taxon>
        <taxon>Metazoa</taxon>
        <taxon>Ecdysozoa</taxon>
        <taxon>Nematoda</taxon>
        <taxon>Chromadorea</taxon>
        <taxon>Rhabditida</taxon>
        <taxon>Spirurina</taxon>
        <taxon>Ascaridomorpha</taxon>
        <taxon>Ascaridoidea</taxon>
        <taxon>Ascarididae</taxon>
        <taxon>Parascaris</taxon>
    </lineage>
</organism>
<dbReference type="AlphaFoldDB" id="A0A914ZYX9"/>
<accession>A0A914ZYX9</accession>
<dbReference type="Proteomes" id="UP000887569">
    <property type="component" value="Unplaced"/>
</dbReference>
<keyword evidence="1" id="KW-1185">Reference proteome</keyword>
<name>A0A914ZYX9_PARUN</name>
<proteinExistence type="predicted"/>
<sequence length="84" mass="9584">MSHASWKFPSLRRVDSAHCSTKFYLAAMLPIEGGGATRKEAAAKLCRTRHTRIKFIPRILENSLFEYISDICLRSWVAGNECMH</sequence>
<dbReference type="WBParaSite" id="PgE038_g001_t01">
    <property type="protein sequence ID" value="PgE038_g001_t01"/>
    <property type="gene ID" value="PgE038_g001"/>
</dbReference>
<evidence type="ECO:0000313" key="2">
    <source>
        <dbReference type="WBParaSite" id="PgE038_g001_t01"/>
    </source>
</evidence>
<reference evidence="2" key="1">
    <citation type="submission" date="2022-11" db="UniProtKB">
        <authorList>
            <consortium name="WormBaseParasite"/>
        </authorList>
    </citation>
    <scope>IDENTIFICATION</scope>
</reference>
<protein>
    <submittedName>
        <fullName evidence="2">Uncharacterized protein</fullName>
    </submittedName>
</protein>